<evidence type="ECO:0000313" key="16">
    <source>
        <dbReference type="Proteomes" id="UP001157069"/>
    </source>
</evidence>
<evidence type="ECO:0000256" key="6">
    <source>
        <dbReference type="ARBA" id="ARBA00022723"/>
    </source>
</evidence>
<organism evidence="15 16">
    <name type="scientific">Homoserinibacter gongjuensis</name>
    <dbReference type="NCBI Taxonomy" id="1162968"/>
    <lineage>
        <taxon>Bacteria</taxon>
        <taxon>Bacillati</taxon>
        <taxon>Actinomycetota</taxon>
        <taxon>Actinomycetes</taxon>
        <taxon>Micrococcales</taxon>
        <taxon>Microbacteriaceae</taxon>
        <taxon>Homoserinibacter</taxon>
    </lineage>
</organism>
<evidence type="ECO:0000256" key="12">
    <source>
        <dbReference type="ARBA" id="ARBA00023136"/>
    </source>
</evidence>
<dbReference type="InterPro" id="IPR036197">
    <property type="entry name" value="NarG-like_sf"/>
</dbReference>
<evidence type="ECO:0000256" key="5">
    <source>
        <dbReference type="ARBA" id="ARBA00022692"/>
    </source>
</evidence>
<keyword evidence="3" id="KW-1003">Cell membrane</keyword>
<dbReference type="Gene3D" id="1.20.950.20">
    <property type="entry name" value="Transmembrane di-heme cytochromes, Chain C"/>
    <property type="match status" value="1"/>
</dbReference>
<dbReference type="Pfam" id="PF02665">
    <property type="entry name" value="Nitrate_red_gam"/>
    <property type="match status" value="1"/>
</dbReference>
<evidence type="ECO:0000256" key="4">
    <source>
        <dbReference type="ARBA" id="ARBA00022617"/>
    </source>
</evidence>
<comment type="caution">
    <text evidence="15">The sequence shown here is derived from an EMBL/GenBank/DDBJ whole genome shotgun (WGS) entry which is preliminary data.</text>
</comment>
<comment type="subcellular location">
    <subcellularLocation>
        <location evidence="1">Cell membrane</location>
        <topology evidence="1">Multi-pass membrane protein</topology>
    </subcellularLocation>
</comment>
<dbReference type="RefSeq" id="WP_348533883.1">
    <property type="nucleotide sequence ID" value="NZ_BSVA01000001.1"/>
</dbReference>
<keyword evidence="6" id="KW-0479">Metal-binding</keyword>
<feature type="transmembrane region" description="Helical" evidence="13">
    <location>
        <begin position="131"/>
        <end position="151"/>
    </location>
</feature>
<sequence>MTALQIILWVAVPYAAISVFIVGHIWRYRYDKFGWTTRSSQTYENRLLRWGSPMFHLGILMVIAGHAVGLLIPREWLYAVGVNEEIYHFGATTLGSFAAALTLAGLAILIYRRRTVGPVFLATTVMDKVMYVFLAAALGFGTAATVVYQVFGGGFHYRETISPWIRSILIFQPDVTLMEGVPLLFQLHVLSAWALFALWPFTRLVHVFSAPIGYLFRPYIVYRSRDANREPAPRAADGTRCSSPTRSDCAACRAQLRVTNRTGTVR</sequence>
<keyword evidence="9" id="KW-0560">Oxidoreductase</keyword>
<feature type="domain" description="NarG-like" evidence="14">
    <location>
        <begin position="6"/>
        <end position="225"/>
    </location>
</feature>
<dbReference type="SUPFAM" id="SSF103501">
    <property type="entry name" value="Respiratory nitrate reductase 1 gamma chain"/>
    <property type="match status" value="1"/>
</dbReference>
<evidence type="ECO:0000313" key="15">
    <source>
        <dbReference type="EMBL" id="GMA92638.1"/>
    </source>
</evidence>
<evidence type="ECO:0000259" key="14">
    <source>
        <dbReference type="Pfam" id="PF02665"/>
    </source>
</evidence>
<keyword evidence="2" id="KW-0813">Transport</keyword>
<dbReference type="PANTHER" id="PTHR30598">
    <property type="entry name" value="NITRATE REDUCTASE PRIVATE CHAPERONE, REDOX ENZYME MATURATION PROTEIN REMP FAMILY"/>
    <property type="match status" value="1"/>
</dbReference>
<keyword evidence="12 13" id="KW-0472">Membrane</keyword>
<reference evidence="16" key="1">
    <citation type="journal article" date="2019" name="Int. J. Syst. Evol. Microbiol.">
        <title>The Global Catalogue of Microorganisms (GCM) 10K type strain sequencing project: providing services to taxonomists for standard genome sequencing and annotation.</title>
        <authorList>
            <consortium name="The Broad Institute Genomics Platform"/>
            <consortium name="The Broad Institute Genome Sequencing Center for Infectious Disease"/>
            <person name="Wu L."/>
            <person name="Ma J."/>
        </authorList>
    </citation>
    <scope>NUCLEOTIDE SEQUENCE [LARGE SCALE GENOMIC DNA]</scope>
    <source>
        <strain evidence="16">NBRC 108755</strain>
    </source>
</reference>
<evidence type="ECO:0000256" key="2">
    <source>
        <dbReference type="ARBA" id="ARBA00022448"/>
    </source>
</evidence>
<dbReference type="InterPro" id="IPR023234">
    <property type="entry name" value="NarG-like_domain"/>
</dbReference>
<keyword evidence="4" id="KW-0349">Heme</keyword>
<gene>
    <name evidence="15" type="primary">narI</name>
    <name evidence="15" type="ORF">GCM10025869_31670</name>
</gene>
<evidence type="ECO:0000256" key="10">
    <source>
        <dbReference type="ARBA" id="ARBA00023004"/>
    </source>
</evidence>
<feature type="transmembrane region" description="Helical" evidence="13">
    <location>
        <begin position="6"/>
        <end position="26"/>
    </location>
</feature>
<protein>
    <submittedName>
        <fullName evidence="15">Nitrate reductase subunit gamma</fullName>
    </submittedName>
</protein>
<evidence type="ECO:0000256" key="11">
    <source>
        <dbReference type="ARBA" id="ARBA00023063"/>
    </source>
</evidence>
<dbReference type="Proteomes" id="UP001157069">
    <property type="component" value="Unassembled WGS sequence"/>
</dbReference>
<proteinExistence type="predicted"/>
<keyword evidence="16" id="KW-1185">Reference proteome</keyword>
<dbReference type="PANTHER" id="PTHR30598:SF3">
    <property type="entry name" value="RESPIRATORY NITRATE REDUCTASE 1 GAMMA CHAIN"/>
    <property type="match status" value="1"/>
</dbReference>
<evidence type="ECO:0000256" key="1">
    <source>
        <dbReference type="ARBA" id="ARBA00004651"/>
    </source>
</evidence>
<evidence type="ECO:0000256" key="3">
    <source>
        <dbReference type="ARBA" id="ARBA00022475"/>
    </source>
</evidence>
<name>A0ABQ6JWF8_9MICO</name>
<evidence type="ECO:0000256" key="9">
    <source>
        <dbReference type="ARBA" id="ARBA00023002"/>
    </source>
</evidence>
<keyword evidence="8 13" id="KW-1133">Transmembrane helix</keyword>
<dbReference type="EMBL" id="BSVA01000001">
    <property type="protein sequence ID" value="GMA92638.1"/>
    <property type="molecule type" value="Genomic_DNA"/>
</dbReference>
<keyword evidence="7" id="KW-0249">Electron transport</keyword>
<feature type="transmembrane region" description="Helical" evidence="13">
    <location>
        <begin position="86"/>
        <end position="111"/>
    </location>
</feature>
<dbReference type="NCBIfam" id="TIGR00351">
    <property type="entry name" value="narI"/>
    <property type="match status" value="1"/>
</dbReference>
<keyword evidence="11" id="KW-0534">Nitrate assimilation</keyword>
<feature type="transmembrane region" description="Helical" evidence="13">
    <location>
        <begin position="192"/>
        <end position="216"/>
    </location>
</feature>
<accession>A0ABQ6JWF8</accession>
<evidence type="ECO:0000256" key="8">
    <source>
        <dbReference type="ARBA" id="ARBA00022989"/>
    </source>
</evidence>
<evidence type="ECO:0000256" key="7">
    <source>
        <dbReference type="ARBA" id="ARBA00022982"/>
    </source>
</evidence>
<keyword evidence="10" id="KW-0408">Iron</keyword>
<evidence type="ECO:0000256" key="13">
    <source>
        <dbReference type="SAM" id="Phobius"/>
    </source>
</evidence>
<dbReference type="InterPro" id="IPR003816">
    <property type="entry name" value="Nitrate_red_gam"/>
</dbReference>
<keyword evidence="5 13" id="KW-0812">Transmembrane</keyword>
<dbReference type="InterPro" id="IPR051936">
    <property type="entry name" value="Heme-iron_electron_transfer"/>
</dbReference>
<feature type="transmembrane region" description="Helical" evidence="13">
    <location>
        <begin position="47"/>
        <end position="66"/>
    </location>
</feature>